<dbReference type="InterPro" id="IPR011051">
    <property type="entry name" value="RmlC_Cupin_sf"/>
</dbReference>
<organism evidence="2 3">
    <name type="scientific">Spirosoma arboris</name>
    <dbReference type="NCBI Taxonomy" id="2682092"/>
    <lineage>
        <taxon>Bacteria</taxon>
        <taxon>Pseudomonadati</taxon>
        <taxon>Bacteroidota</taxon>
        <taxon>Cytophagia</taxon>
        <taxon>Cytophagales</taxon>
        <taxon>Cytophagaceae</taxon>
        <taxon>Spirosoma</taxon>
    </lineage>
</organism>
<dbReference type="PANTHER" id="PTHR40112:SF1">
    <property type="entry name" value="H2HPP ISOMERASE"/>
    <property type="match status" value="1"/>
</dbReference>
<name>A0A7K1SJR7_9BACT</name>
<gene>
    <name evidence="2" type="ORF">GO755_28770</name>
</gene>
<dbReference type="Pfam" id="PF07883">
    <property type="entry name" value="Cupin_2"/>
    <property type="match status" value="1"/>
</dbReference>
<dbReference type="InterPro" id="IPR052535">
    <property type="entry name" value="Bacilysin_H2HPP_isomerase"/>
</dbReference>
<dbReference type="EMBL" id="WPIN01000014">
    <property type="protein sequence ID" value="MVM34061.1"/>
    <property type="molecule type" value="Genomic_DNA"/>
</dbReference>
<sequence>MKEESLQPISTQNAEHYTWGDQCDGWHLVKSDSLSIIQERMPPGTVEVKHYHQKSHQFFFVLAGEATMEIGQETIHLKANEGIEIPPLVPHQMRNDSSNDVVFTVTSMPKSHGDRIVVARETNPNF</sequence>
<keyword evidence="3" id="KW-1185">Reference proteome</keyword>
<dbReference type="InterPro" id="IPR014710">
    <property type="entry name" value="RmlC-like_jellyroll"/>
</dbReference>
<accession>A0A7K1SJR7</accession>
<evidence type="ECO:0000313" key="3">
    <source>
        <dbReference type="Proteomes" id="UP000436006"/>
    </source>
</evidence>
<dbReference type="Gene3D" id="2.60.120.10">
    <property type="entry name" value="Jelly Rolls"/>
    <property type="match status" value="1"/>
</dbReference>
<dbReference type="AlphaFoldDB" id="A0A7K1SJR7"/>
<comment type="caution">
    <text evidence="2">The sequence shown here is derived from an EMBL/GenBank/DDBJ whole genome shotgun (WGS) entry which is preliminary data.</text>
</comment>
<reference evidence="2 3" key="1">
    <citation type="submission" date="2019-12" db="EMBL/GenBank/DDBJ databases">
        <title>Spirosoma sp. HMF4905 genome sequencing and assembly.</title>
        <authorList>
            <person name="Kang H."/>
            <person name="Cha I."/>
            <person name="Kim H."/>
            <person name="Joh K."/>
        </authorList>
    </citation>
    <scope>NUCLEOTIDE SEQUENCE [LARGE SCALE GENOMIC DNA]</scope>
    <source>
        <strain evidence="2 3">HMF4905</strain>
    </source>
</reference>
<proteinExistence type="predicted"/>
<dbReference type="InterPro" id="IPR013096">
    <property type="entry name" value="Cupin_2"/>
</dbReference>
<evidence type="ECO:0000259" key="1">
    <source>
        <dbReference type="Pfam" id="PF07883"/>
    </source>
</evidence>
<dbReference type="Proteomes" id="UP000436006">
    <property type="component" value="Unassembled WGS sequence"/>
</dbReference>
<evidence type="ECO:0000313" key="2">
    <source>
        <dbReference type="EMBL" id="MVM34061.1"/>
    </source>
</evidence>
<dbReference type="RefSeq" id="WP_157588810.1">
    <property type="nucleotide sequence ID" value="NZ_WPIN01000014.1"/>
</dbReference>
<dbReference type="PANTHER" id="PTHR40112">
    <property type="entry name" value="H2HPP ISOMERASE"/>
    <property type="match status" value="1"/>
</dbReference>
<dbReference type="SUPFAM" id="SSF51182">
    <property type="entry name" value="RmlC-like cupins"/>
    <property type="match status" value="1"/>
</dbReference>
<feature type="domain" description="Cupin type-2" evidence="1">
    <location>
        <begin position="39"/>
        <end position="105"/>
    </location>
</feature>
<protein>
    <submittedName>
        <fullName evidence="2">Cupin domain-containing protein</fullName>
    </submittedName>
</protein>